<dbReference type="InterPro" id="IPR005119">
    <property type="entry name" value="LysR_subst-bd"/>
</dbReference>
<proteinExistence type="inferred from homology"/>
<feature type="domain" description="HTH lysR-type" evidence="5">
    <location>
        <begin position="7"/>
        <end position="64"/>
    </location>
</feature>
<dbReference type="Proteomes" id="UP001163882">
    <property type="component" value="Chromosome"/>
</dbReference>
<keyword evidence="4" id="KW-0804">Transcription</keyword>
<keyword evidence="7" id="KW-1185">Reference proteome</keyword>
<dbReference type="SUPFAM" id="SSF53850">
    <property type="entry name" value="Periplasmic binding protein-like II"/>
    <property type="match status" value="1"/>
</dbReference>
<dbReference type="Gene3D" id="1.10.10.10">
    <property type="entry name" value="Winged helix-like DNA-binding domain superfamily/Winged helix DNA-binding domain"/>
    <property type="match status" value="1"/>
</dbReference>
<dbReference type="RefSeq" id="WP_264224514.1">
    <property type="nucleotide sequence ID" value="NZ_CP107716.1"/>
</dbReference>
<evidence type="ECO:0000256" key="3">
    <source>
        <dbReference type="ARBA" id="ARBA00023125"/>
    </source>
</evidence>
<dbReference type="PANTHER" id="PTHR30537:SF79">
    <property type="entry name" value="TRANSCRIPTIONAL REGULATOR-RELATED"/>
    <property type="match status" value="1"/>
</dbReference>
<evidence type="ECO:0000256" key="2">
    <source>
        <dbReference type="ARBA" id="ARBA00023015"/>
    </source>
</evidence>
<dbReference type="Pfam" id="PF03466">
    <property type="entry name" value="LysR_substrate"/>
    <property type="match status" value="1"/>
</dbReference>
<protein>
    <submittedName>
        <fullName evidence="6">LysR substrate-binding domain-containing protein</fullName>
    </submittedName>
</protein>
<dbReference type="InterPro" id="IPR036388">
    <property type="entry name" value="WH-like_DNA-bd_sf"/>
</dbReference>
<sequence>MTVPTLPPLHLLRAFHAVAQTGSIRRGAEALGLTHTVVSRHVRNLEAYLGSKLFDRRTTGAVLTGAGRELFAATDAALVQLESAIEKLMPRTALGRLRIWAMPGLAARWLSPRLTDLQAVLREVEIVLRASETAPDFDASEADIFIGFAATNEIPADAELLATPRMFPVASPQWLAQHGVPEDLPAVSRQPLIHENDHRQWTSWLRTAGLEPVPPLMGPSLWNASLGLDAALAHQGIALATQLSVAGDIAAGRLTEILDTNVTTGSYYLQTAADKKNKGHVTRFRKWLESEMASGISRGD</sequence>
<accession>A0ABY6IMX2</accession>
<dbReference type="InterPro" id="IPR000847">
    <property type="entry name" value="LysR_HTH_N"/>
</dbReference>
<keyword evidence="3" id="KW-0238">DNA-binding</keyword>
<evidence type="ECO:0000256" key="1">
    <source>
        <dbReference type="ARBA" id="ARBA00009437"/>
    </source>
</evidence>
<evidence type="ECO:0000256" key="4">
    <source>
        <dbReference type="ARBA" id="ARBA00023163"/>
    </source>
</evidence>
<dbReference type="EMBL" id="CP107716">
    <property type="protein sequence ID" value="UYQ70827.1"/>
    <property type="molecule type" value="Genomic_DNA"/>
</dbReference>
<name>A0ABY6IMX2_9HYPH</name>
<dbReference type="PROSITE" id="PS50931">
    <property type="entry name" value="HTH_LYSR"/>
    <property type="match status" value="1"/>
</dbReference>
<dbReference type="PANTHER" id="PTHR30537">
    <property type="entry name" value="HTH-TYPE TRANSCRIPTIONAL REGULATOR"/>
    <property type="match status" value="1"/>
</dbReference>
<dbReference type="Gene3D" id="3.40.190.10">
    <property type="entry name" value="Periplasmic binding protein-like II"/>
    <property type="match status" value="2"/>
</dbReference>
<keyword evidence="2" id="KW-0805">Transcription regulation</keyword>
<dbReference type="InterPro" id="IPR036390">
    <property type="entry name" value="WH_DNA-bd_sf"/>
</dbReference>
<comment type="similarity">
    <text evidence="1">Belongs to the LysR transcriptional regulatory family.</text>
</comment>
<evidence type="ECO:0000259" key="5">
    <source>
        <dbReference type="PROSITE" id="PS50931"/>
    </source>
</evidence>
<dbReference type="InterPro" id="IPR058163">
    <property type="entry name" value="LysR-type_TF_proteobact-type"/>
</dbReference>
<organism evidence="6 7">
    <name type="scientific">Pelagibacterium flavum</name>
    <dbReference type="NCBI Taxonomy" id="2984530"/>
    <lineage>
        <taxon>Bacteria</taxon>
        <taxon>Pseudomonadati</taxon>
        <taxon>Pseudomonadota</taxon>
        <taxon>Alphaproteobacteria</taxon>
        <taxon>Hyphomicrobiales</taxon>
        <taxon>Devosiaceae</taxon>
        <taxon>Pelagibacterium</taxon>
    </lineage>
</organism>
<dbReference type="Pfam" id="PF00126">
    <property type="entry name" value="HTH_1"/>
    <property type="match status" value="1"/>
</dbReference>
<reference evidence="6" key="1">
    <citation type="submission" date="2022-10" db="EMBL/GenBank/DDBJ databases">
        <title>YIM 151497 complete genome.</title>
        <authorList>
            <person name="Chen X."/>
        </authorList>
    </citation>
    <scope>NUCLEOTIDE SEQUENCE</scope>
    <source>
        <strain evidence="6">YIM 151497</strain>
    </source>
</reference>
<evidence type="ECO:0000313" key="7">
    <source>
        <dbReference type="Proteomes" id="UP001163882"/>
    </source>
</evidence>
<gene>
    <name evidence="6" type="ORF">OF122_12210</name>
</gene>
<evidence type="ECO:0000313" key="6">
    <source>
        <dbReference type="EMBL" id="UYQ70827.1"/>
    </source>
</evidence>
<dbReference type="SUPFAM" id="SSF46785">
    <property type="entry name" value="Winged helix' DNA-binding domain"/>
    <property type="match status" value="1"/>
</dbReference>